<dbReference type="Gene3D" id="3.20.20.70">
    <property type="entry name" value="Aldolase class I"/>
    <property type="match status" value="1"/>
</dbReference>
<dbReference type="GO" id="GO:0051539">
    <property type="term" value="F:4 iron, 4 sulfur cluster binding"/>
    <property type="evidence" value="ECO:0007669"/>
    <property type="project" value="UniProtKB-KW"/>
</dbReference>
<dbReference type="GeneID" id="25728118"/>
<keyword evidence="5" id="KW-0808">Transferase</keyword>
<dbReference type="Gene3D" id="1.10.150.530">
    <property type="match status" value="1"/>
</dbReference>
<name>A0A0D2M081_9CHLO</name>
<keyword evidence="6" id="KW-1185">Reference proteome</keyword>
<feature type="coiled-coil region" evidence="3">
    <location>
        <begin position="230"/>
        <end position="260"/>
    </location>
</feature>
<accession>A0A0D2M081</accession>
<organism evidence="5 6">
    <name type="scientific">Monoraphidium neglectum</name>
    <dbReference type="NCBI Taxonomy" id="145388"/>
    <lineage>
        <taxon>Eukaryota</taxon>
        <taxon>Viridiplantae</taxon>
        <taxon>Chlorophyta</taxon>
        <taxon>core chlorophytes</taxon>
        <taxon>Chlorophyceae</taxon>
        <taxon>CS clade</taxon>
        <taxon>Sphaeropleales</taxon>
        <taxon>Selenastraceae</taxon>
        <taxon>Monoraphidium</taxon>
    </lineage>
</organism>
<evidence type="ECO:0000256" key="2">
    <source>
        <dbReference type="ARBA" id="ARBA00022485"/>
    </source>
</evidence>
<dbReference type="GO" id="GO:0030488">
    <property type="term" value="P:tRNA methylation"/>
    <property type="evidence" value="ECO:0007669"/>
    <property type="project" value="TreeGrafter"/>
</dbReference>
<dbReference type="GO" id="GO:0070475">
    <property type="term" value="P:rRNA base methylation"/>
    <property type="evidence" value="ECO:0007669"/>
    <property type="project" value="TreeGrafter"/>
</dbReference>
<dbReference type="Proteomes" id="UP000054498">
    <property type="component" value="Unassembled WGS sequence"/>
</dbReference>
<feature type="region of interest" description="Disordered" evidence="4">
    <location>
        <begin position="266"/>
        <end position="296"/>
    </location>
</feature>
<dbReference type="GO" id="GO:0008168">
    <property type="term" value="F:methyltransferase activity"/>
    <property type="evidence" value="ECO:0007669"/>
    <property type="project" value="UniProtKB-KW"/>
</dbReference>
<dbReference type="InterPro" id="IPR013785">
    <property type="entry name" value="Aldolase_TIM"/>
</dbReference>
<keyword evidence="2" id="KW-0408">Iron</keyword>
<keyword evidence="2" id="KW-0004">4Fe-4S</keyword>
<reference evidence="5 6" key="1">
    <citation type="journal article" date="2013" name="BMC Genomics">
        <title>Reconstruction of the lipid metabolism for the microalga Monoraphidium neglectum from its genome sequence reveals characteristics suitable for biofuel production.</title>
        <authorList>
            <person name="Bogen C."/>
            <person name="Al-Dilaimi A."/>
            <person name="Albersmeier A."/>
            <person name="Wichmann J."/>
            <person name="Grundmann M."/>
            <person name="Rupp O."/>
            <person name="Lauersen K.J."/>
            <person name="Blifernez-Klassen O."/>
            <person name="Kalinowski J."/>
            <person name="Goesmann A."/>
            <person name="Mussgnug J.H."/>
            <person name="Kruse O."/>
        </authorList>
    </citation>
    <scope>NUCLEOTIDE SEQUENCE [LARGE SCALE GENOMIC DNA]</scope>
    <source>
        <strain evidence="5 6">SAG 48.87</strain>
    </source>
</reference>
<evidence type="ECO:0000313" key="5">
    <source>
        <dbReference type="EMBL" id="KIY97054.1"/>
    </source>
</evidence>
<comment type="cofactor">
    <cofactor evidence="1">
        <name>[4Fe-4S] cluster</name>
        <dbReference type="ChEBI" id="CHEBI:49883"/>
    </cofactor>
</comment>
<keyword evidence="2" id="KW-0479">Metal-binding</keyword>
<evidence type="ECO:0000256" key="4">
    <source>
        <dbReference type="SAM" id="MobiDB-lite"/>
    </source>
</evidence>
<dbReference type="PANTHER" id="PTHR30544:SF9">
    <property type="entry name" value="RADICAL SAM SUPERFAMILY PROTEIN"/>
    <property type="match status" value="1"/>
</dbReference>
<evidence type="ECO:0000256" key="3">
    <source>
        <dbReference type="SAM" id="Coils"/>
    </source>
</evidence>
<dbReference type="RefSeq" id="XP_013896074.1">
    <property type="nucleotide sequence ID" value="XM_014040620.1"/>
</dbReference>
<dbReference type="EC" id="2.1.1.-" evidence="5"/>
<gene>
    <name evidence="5" type="ORF">MNEG_10909</name>
</gene>
<dbReference type="AlphaFoldDB" id="A0A0D2M081"/>
<dbReference type="EMBL" id="KK102729">
    <property type="protein sequence ID" value="KIY97054.1"/>
    <property type="molecule type" value="Genomic_DNA"/>
</dbReference>
<sequence length="436" mass="46192">MADDRPAMHGNSILEALQQLPHAQAHQRLARHASTAGAASSAARRGAPALVPAAAFAAAGPAAAATQQAAIMPTVPAPPLTFAGRPGLYDESGLLRLKNLTYDELTEWCESIGEAPKRAQQLWRLMYVEKHWARSWADGAGGPDALSKAFQAKAAAAATLHGGLTLQSVQTAPDGTHKLVFTLHGGDGAASGNVETVLIPMTNRDGTQPRYTACLSTQVVEQVVEARRWLAQQQQQQKQQQRQQQQQQQLEEEGREDERRRLGERVGSGGLASASGGDGVPDDADGGGRRRKGVRGSWAAAPARISNIVFMGMGEPLANLPAVMPALDILCSPAGLALSKSKVIVSTVGLVPQLRELHASGKAKVAVSLHATTDEVRSWIAPVNRKHDLAELMGALAEMFPRSLATTPGKSDHFVCIEYVMLAVSRWAAGRVRGGG</sequence>
<dbReference type="InterPro" id="IPR040072">
    <property type="entry name" value="Methyltransferase_A"/>
</dbReference>
<keyword evidence="2" id="KW-0411">Iron-sulfur</keyword>
<proteinExistence type="predicted"/>
<evidence type="ECO:0000313" key="6">
    <source>
        <dbReference type="Proteomes" id="UP000054498"/>
    </source>
</evidence>
<dbReference type="KEGG" id="mng:MNEG_10909"/>
<protein>
    <submittedName>
        <fullName evidence="5">Ribosomal RNA large subunit methyltransferase N</fullName>
        <ecNumber evidence="5">2.1.1.-</ecNumber>
    </submittedName>
</protein>
<keyword evidence="3" id="KW-0175">Coiled coil</keyword>
<keyword evidence="5" id="KW-0489">Methyltransferase</keyword>
<dbReference type="PANTHER" id="PTHR30544">
    <property type="entry name" value="23S RRNA METHYLTRANSFERASE"/>
    <property type="match status" value="1"/>
</dbReference>
<evidence type="ECO:0000256" key="1">
    <source>
        <dbReference type="ARBA" id="ARBA00001966"/>
    </source>
</evidence>
<dbReference type="STRING" id="145388.A0A0D2M081"/>
<dbReference type="OrthoDB" id="538249at2759"/>